<keyword evidence="3" id="KW-0808">Transferase</keyword>
<dbReference type="PROSITE" id="PS50404">
    <property type="entry name" value="GST_NTER"/>
    <property type="match status" value="1"/>
</dbReference>
<dbReference type="EMBL" id="FOTK01000002">
    <property type="protein sequence ID" value="SFL22107.1"/>
    <property type="molecule type" value="Genomic_DNA"/>
</dbReference>
<organism evidence="3 4">
    <name type="scientific">Methylobacterium pseudosasicola</name>
    <dbReference type="NCBI Taxonomy" id="582667"/>
    <lineage>
        <taxon>Bacteria</taxon>
        <taxon>Pseudomonadati</taxon>
        <taxon>Pseudomonadota</taxon>
        <taxon>Alphaproteobacteria</taxon>
        <taxon>Hyphomicrobiales</taxon>
        <taxon>Methylobacteriaceae</taxon>
        <taxon>Methylobacterium</taxon>
    </lineage>
</organism>
<dbReference type="PANTHER" id="PTHR44051:SF8">
    <property type="entry name" value="GLUTATHIONE S-TRANSFERASE GSTA"/>
    <property type="match status" value="1"/>
</dbReference>
<dbReference type="SFLD" id="SFLDG01150">
    <property type="entry name" value="Main.1:_Beta-like"/>
    <property type="match status" value="1"/>
</dbReference>
<dbReference type="CDD" id="cd03057">
    <property type="entry name" value="GST_N_Beta"/>
    <property type="match status" value="1"/>
</dbReference>
<keyword evidence="4" id="KW-1185">Reference proteome</keyword>
<evidence type="ECO:0000313" key="3">
    <source>
        <dbReference type="EMBL" id="SFL22107.1"/>
    </source>
</evidence>
<dbReference type="NCBIfam" id="NF007831">
    <property type="entry name" value="PRK10542.1"/>
    <property type="match status" value="1"/>
</dbReference>
<proteinExistence type="predicted"/>
<dbReference type="SUPFAM" id="SSF52833">
    <property type="entry name" value="Thioredoxin-like"/>
    <property type="match status" value="1"/>
</dbReference>
<dbReference type="Gene3D" id="1.20.1050.10">
    <property type="match status" value="1"/>
</dbReference>
<evidence type="ECO:0000259" key="1">
    <source>
        <dbReference type="PROSITE" id="PS50404"/>
    </source>
</evidence>
<protein>
    <submittedName>
        <fullName evidence="3">Glutathione S-transferase</fullName>
    </submittedName>
</protein>
<dbReference type="InterPro" id="IPR036249">
    <property type="entry name" value="Thioredoxin-like_sf"/>
</dbReference>
<evidence type="ECO:0000313" key="4">
    <source>
        <dbReference type="Proteomes" id="UP000199048"/>
    </source>
</evidence>
<feature type="domain" description="GST N-terminal" evidence="1">
    <location>
        <begin position="1"/>
        <end position="81"/>
    </location>
</feature>
<reference evidence="4" key="1">
    <citation type="submission" date="2016-10" db="EMBL/GenBank/DDBJ databases">
        <authorList>
            <person name="Varghese N."/>
            <person name="Submissions S."/>
        </authorList>
    </citation>
    <scope>NUCLEOTIDE SEQUENCE [LARGE SCALE GENOMIC DNA]</scope>
    <source>
        <strain evidence="4">BL36</strain>
    </source>
</reference>
<dbReference type="SUPFAM" id="SSF47616">
    <property type="entry name" value="GST C-terminal domain-like"/>
    <property type="match status" value="1"/>
</dbReference>
<dbReference type="Pfam" id="PF00043">
    <property type="entry name" value="GST_C"/>
    <property type="match status" value="1"/>
</dbReference>
<dbReference type="CDD" id="cd03188">
    <property type="entry name" value="GST_C_Beta"/>
    <property type="match status" value="1"/>
</dbReference>
<name>A0A1I4FYT9_9HYPH</name>
<dbReference type="STRING" id="582667.SAMN05192568_100238"/>
<evidence type="ECO:0000259" key="2">
    <source>
        <dbReference type="PROSITE" id="PS50405"/>
    </source>
</evidence>
<sequence length="209" mass="23117">MKLYSIPASCSLAPHIVAHELGLDLTICRVDHATHRTEAGEDYLAVNPHGYVPALDLGDGTVLREGPAILQYLADLKPAAGLAPANGSFARYRLQEMLGFLNSEIHKGFVPLLYARLAGRWVETAKPKLEARYAWIDGQLAAQDFLLGDSFTVADAYLFALTGWGQAPWLTSYYRADIHFDRLHNLQAWYGRVRGRPAVQTALQAEGLR</sequence>
<dbReference type="InterPro" id="IPR010987">
    <property type="entry name" value="Glutathione-S-Trfase_C-like"/>
</dbReference>
<dbReference type="AlphaFoldDB" id="A0A1I4FYT9"/>
<dbReference type="InterPro" id="IPR004045">
    <property type="entry name" value="Glutathione_S-Trfase_N"/>
</dbReference>
<dbReference type="PROSITE" id="PS50405">
    <property type="entry name" value="GST_CTER"/>
    <property type="match status" value="1"/>
</dbReference>
<dbReference type="Proteomes" id="UP000199048">
    <property type="component" value="Unassembled WGS sequence"/>
</dbReference>
<feature type="domain" description="GST C-terminal" evidence="2">
    <location>
        <begin position="87"/>
        <end position="209"/>
    </location>
</feature>
<dbReference type="InterPro" id="IPR040079">
    <property type="entry name" value="Glutathione_S-Trfase"/>
</dbReference>
<accession>A0A1I4FYT9</accession>
<dbReference type="PANTHER" id="PTHR44051">
    <property type="entry name" value="GLUTATHIONE S-TRANSFERASE-RELATED"/>
    <property type="match status" value="1"/>
</dbReference>
<dbReference type="InterPro" id="IPR004046">
    <property type="entry name" value="GST_C"/>
</dbReference>
<dbReference type="SFLD" id="SFLDS00019">
    <property type="entry name" value="Glutathione_Transferase_(cytos"/>
    <property type="match status" value="1"/>
</dbReference>
<dbReference type="OrthoDB" id="7583243at2"/>
<dbReference type="RefSeq" id="WP_092036842.1">
    <property type="nucleotide sequence ID" value="NZ_FOTK01000002.1"/>
</dbReference>
<gene>
    <name evidence="3" type="ORF">SAMN05192568_100238</name>
</gene>
<dbReference type="Pfam" id="PF13409">
    <property type="entry name" value="GST_N_2"/>
    <property type="match status" value="1"/>
</dbReference>
<dbReference type="SFLD" id="SFLDG00358">
    <property type="entry name" value="Main_(cytGST)"/>
    <property type="match status" value="1"/>
</dbReference>
<dbReference type="Gene3D" id="3.40.30.10">
    <property type="entry name" value="Glutaredoxin"/>
    <property type="match status" value="1"/>
</dbReference>
<dbReference type="GO" id="GO:0016740">
    <property type="term" value="F:transferase activity"/>
    <property type="evidence" value="ECO:0007669"/>
    <property type="project" value="UniProtKB-KW"/>
</dbReference>
<dbReference type="InterPro" id="IPR036282">
    <property type="entry name" value="Glutathione-S-Trfase_C_sf"/>
</dbReference>